<dbReference type="OrthoDB" id="10372756at2759"/>
<dbReference type="EMBL" id="BMAW01046047">
    <property type="protein sequence ID" value="GFS53211.1"/>
    <property type="molecule type" value="Genomic_DNA"/>
</dbReference>
<name>A0A8X6INX7_NEPPI</name>
<gene>
    <name evidence="1" type="primary">mel-26_6</name>
    <name evidence="1" type="ORF">NPIL_369931</name>
</gene>
<reference evidence="1" key="1">
    <citation type="submission" date="2020-08" db="EMBL/GenBank/DDBJ databases">
        <title>Multicomponent nature underlies the extraordinary mechanical properties of spider dragline silk.</title>
        <authorList>
            <person name="Kono N."/>
            <person name="Nakamura H."/>
            <person name="Mori M."/>
            <person name="Yoshida Y."/>
            <person name="Ohtoshi R."/>
            <person name="Malay A.D."/>
            <person name="Moran D.A.P."/>
            <person name="Tomita M."/>
            <person name="Numata K."/>
            <person name="Arakawa K."/>
        </authorList>
    </citation>
    <scope>NUCLEOTIDE SEQUENCE</scope>
</reference>
<dbReference type="AlphaFoldDB" id="A0A8X6INX7"/>
<evidence type="ECO:0000313" key="2">
    <source>
        <dbReference type="Proteomes" id="UP000887013"/>
    </source>
</evidence>
<organism evidence="1 2">
    <name type="scientific">Nephila pilipes</name>
    <name type="common">Giant wood spider</name>
    <name type="synonym">Nephila maculata</name>
    <dbReference type="NCBI Taxonomy" id="299642"/>
    <lineage>
        <taxon>Eukaryota</taxon>
        <taxon>Metazoa</taxon>
        <taxon>Ecdysozoa</taxon>
        <taxon>Arthropoda</taxon>
        <taxon>Chelicerata</taxon>
        <taxon>Arachnida</taxon>
        <taxon>Araneae</taxon>
        <taxon>Araneomorphae</taxon>
        <taxon>Entelegynae</taxon>
        <taxon>Araneoidea</taxon>
        <taxon>Nephilidae</taxon>
        <taxon>Nephila</taxon>
    </lineage>
</organism>
<sequence>MAERIPNNAEVNTRAENRERSFVWMVENVCKFSRRLFTSEILSETECKPEFRLMARFNEMFQKESITNVTIWLQRKDSGTETIHVAFDIQLLNLNGDRYSHNKSSFMCSPGGAPYCIFSELFSDSPQKLILTEVATGISSKDSLELIGLKGKRLVASSGHVEKIFILPKDVLVVEGRIATVVCGIHQKRLTLQEIREKQNLKIT</sequence>
<proteinExistence type="predicted"/>
<dbReference type="Proteomes" id="UP000887013">
    <property type="component" value="Unassembled WGS sequence"/>
</dbReference>
<keyword evidence="2" id="KW-1185">Reference proteome</keyword>
<evidence type="ECO:0000313" key="1">
    <source>
        <dbReference type="EMBL" id="GFS53211.1"/>
    </source>
</evidence>
<comment type="caution">
    <text evidence="1">The sequence shown here is derived from an EMBL/GenBank/DDBJ whole genome shotgun (WGS) entry which is preliminary data.</text>
</comment>
<protein>
    <submittedName>
        <fullName evidence="1">Protein maternal effect lethal 26</fullName>
    </submittedName>
</protein>
<accession>A0A8X6INX7</accession>